<dbReference type="GO" id="GO:0003723">
    <property type="term" value="F:RNA binding"/>
    <property type="evidence" value="ECO:0007669"/>
    <property type="project" value="TreeGrafter"/>
</dbReference>
<sequence>MRQIHYSEQTLPFFFKKKKVCCKLTYGVSIILVEDYKRTSKNVVSENQNAPADNEVRISHSKIPTYVDVGLKLLQEEKKKHVVIVGKGQNVNKTVTVVEMIKRKMQGTLHQYTQIGSASVVEQWDPTIDKELDSVEINKKVPVIMIYLSFEEMPELDATSGHQAPTGPDVY</sequence>
<gene>
    <name evidence="5" type="ORF">INT48_005660</name>
</gene>
<dbReference type="InterPro" id="IPR036882">
    <property type="entry name" value="Alba-like_dom_sf"/>
</dbReference>
<dbReference type="PANTHER" id="PTHR13516">
    <property type="entry name" value="RIBONUCLEASE P SUBUNIT P25"/>
    <property type="match status" value="1"/>
</dbReference>
<keyword evidence="3" id="KW-0539">Nucleus</keyword>
<comment type="similarity">
    <text evidence="2">Belongs to the histone-like Alba family.</text>
</comment>
<name>A0A8H7SP28_9FUNG</name>
<evidence type="ECO:0000313" key="6">
    <source>
        <dbReference type="Proteomes" id="UP000613177"/>
    </source>
</evidence>
<organism evidence="5 6">
    <name type="scientific">Thamnidium elegans</name>
    <dbReference type="NCBI Taxonomy" id="101142"/>
    <lineage>
        <taxon>Eukaryota</taxon>
        <taxon>Fungi</taxon>
        <taxon>Fungi incertae sedis</taxon>
        <taxon>Mucoromycota</taxon>
        <taxon>Mucoromycotina</taxon>
        <taxon>Mucoromycetes</taxon>
        <taxon>Mucorales</taxon>
        <taxon>Mucorineae</taxon>
        <taxon>Mucoraceae</taxon>
        <taxon>Thamnidium</taxon>
    </lineage>
</organism>
<keyword evidence="6" id="KW-1185">Reference proteome</keyword>
<dbReference type="Proteomes" id="UP000613177">
    <property type="component" value="Unassembled WGS sequence"/>
</dbReference>
<comment type="caution">
    <text evidence="5">The sequence shown here is derived from an EMBL/GenBank/DDBJ whole genome shotgun (WGS) entry which is preliminary data.</text>
</comment>
<feature type="domain" description="DNA/RNA-binding protein Alba-like" evidence="4">
    <location>
        <begin position="54"/>
        <end position="117"/>
    </location>
</feature>
<evidence type="ECO:0000259" key="4">
    <source>
        <dbReference type="Pfam" id="PF01918"/>
    </source>
</evidence>
<dbReference type="InterPro" id="IPR002775">
    <property type="entry name" value="DNA/RNA-bd_Alba-like"/>
</dbReference>
<dbReference type="Pfam" id="PF01918">
    <property type="entry name" value="Alba"/>
    <property type="match status" value="1"/>
</dbReference>
<comment type="subcellular location">
    <subcellularLocation>
        <location evidence="1">Nucleus</location>
    </subcellularLocation>
</comment>
<dbReference type="Gene3D" id="3.30.110.20">
    <property type="entry name" value="Alba-like domain"/>
    <property type="match status" value="1"/>
</dbReference>
<dbReference type="AlphaFoldDB" id="A0A8H7SP28"/>
<protein>
    <recommendedName>
        <fullName evidence="4">DNA/RNA-binding protein Alba-like domain-containing protein</fullName>
    </recommendedName>
</protein>
<evidence type="ECO:0000313" key="5">
    <source>
        <dbReference type="EMBL" id="KAG2231945.1"/>
    </source>
</evidence>
<proteinExistence type="inferred from homology"/>
<dbReference type="PANTHER" id="PTHR13516:SF4">
    <property type="entry name" value="FI09323P"/>
    <property type="match status" value="1"/>
</dbReference>
<evidence type="ECO:0000256" key="2">
    <source>
        <dbReference type="ARBA" id="ARBA00008018"/>
    </source>
</evidence>
<dbReference type="SUPFAM" id="SSF82704">
    <property type="entry name" value="AlbA-like"/>
    <property type="match status" value="1"/>
</dbReference>
<dbReference type="EMBL" id="JAEPRE010000129">
    <property type="protein sequence ID" value="KAG2231945.1"/>
    <property type="molecule type" value="Genomic_DNA"/>
</dbReference>
<dbReference type="InterPro" id="IPR051958">
    <property type="entry name" value="Alba-like_NAB"/>
</dbReference>
<evidence type="ECO:0000256" key="1">
    <source>
        <dbReference type="ARBA" id="ARBA00004123"/>
    </source>
</evidence>
<accession>A0A8H7SP28</accession>
<dbReference type="GO" id="GO:0005634">
    <property type="term" value="C:nucleus"/>
    <property type="evidence" value="ECO:0007669"/>
    <property type="project" value="UniProtKB-SubCell"/>
</dbReference>
<evidence type="ECO:0000256" key="3">
    <source>
        <dbReference type="ARBA" id="ARBA00023242"/>
    </source>
</evidence>
<feature type="non-terminal residue" evidence="5">
    <location>
        <position position="1"/>
    </location>
</feature>
<reference evidence="5" key="1">
    <citation type="submission" date="2021-01" db="EMBL/GenBank/DDBJ databases">
        <title>Metabolic potential, ecology and presence of endohyphal bacteria is reflected in genomic diversity of Mucoromycotina.</title>
        <authorList>
            <person name="Muszewska A."/>
            <person name="Okrasinska A."/>
            <person name="Steczkiewicz K."/>
            <person name="Drgas O."/>
            <person name="Orlowska M."/>
            <person name="Perlinska-Lenart U."/>
            <person name="Aleksandrzak-Piekarczyk T."/>
            <person name="Szatraj K."/>
            <person name="Zielenkiewicz U."/>
            <person name="Pilsyk S."/>
            <person name="Malc E."/>
            <person name="Mieczkowski P."/>
            <person name="Kruszewska J.S."/>
            <person name="Biernat P."/>
            <person name="Pawlowska J."/>
        </authorList>
    </citation>
    <scope>NUCLEOTIDE SEQUENCE</scope>
    <source>
        <strain evidence="5">WA0000018081</strain>
    </source>
</reference>